<dbReference type="eggNOG" id="COG2206">
    <property type="taxonomic scope" value="Bacteria"/>
</dbReference>
<dbReference type="RefSeq" id="WP_010074370.1">
    <property type="nucleotide sequence ID" value="NC_014393.1"/>
</dbReference>
<dbReference type="KEGG" id="ccb:Clocel_4355"/>
<reference evidence="2 3" key="1">
    <citation type="submission" date="2010-08" db="EMBL/GenBank/DDBJ databases">
        <title>Complete sequence of Clostridium cellulovorans 743B.</title>
        <authorList>
            <consortium name="US DOE Joint Genome Institute"/>
            <person name="Lucas S."/>
            <person name="Copeland A."/>
            <person name="Lapidus A."/>
            <person name="Cheng J.-F."/>
            <person name="Bruce D."/>
            <person name="Goodwin L."/>
            <person name="Pitluck S."/>
            <person name="Chertkov O."/>
            <person name="Detter J.C."/>
            <person name="Han C."/>
            <person name="Tapia R."/>
            <person name="Land M."/>
            <person name="Hauser L."/>
            <person name="Chang Y.-J."/>
            <person name="Jeffries C."/>
            <person name="Kyrpides N."/>
            <person name="Ivanova N."/>
            <person name="Mikhailova N."/>
            <person name="Hemme C.L."/>
            <person name="Woyke T."/>
        </authorList>
    </citation>
    <scope>NUCLEOTIDE SEQUENCE [LARGE SCALE GENOMIC DNA]</scope>
    <source>
        <strain evidence="3">ATCC 35296 / DSM 3052 / OCM 3 / 743B</strain>
    </source>
</reference>
<dbReference type="SUPFAM" id="SSF109604">
    <property type="entry name" value="HD-domain/PDEase-like"/>
    <property type="match status" value="1"/>
</dbReference>
<organism evidence="2 3">
    <name type="scientific">Clostridium cellulovorans (strain ATCC 35296 / DSM 3052 / OCM 3 / 743B)</name>
    <dbReference type="NCBI Taxonomy" id="573061"/>
    <lineage>
        <taxon>Bacteria</taxon>
        <taxon>Bacillati</taxon>
        <taxon>Bacillota</taxon>
        <taxon>Clostridia</taxon>
        <taxon>Eubacteriales</taxon>
        <taxon>Clostridiaceae</taxon>
        <taxon>Clostridium</taxon>
    </lineage>
</organism>
<dbReference type="PROSITE" id="PS51832">
    <property type="entry name" value="HD_GYP"/>
    <property type="match status" value="1"/>
</dbReference>
<dbReference type="InterPro" id="IPR003607">
    <property type="entry name" value="HD/PDEase_dom"/>
</dbReference>
<gene>
    <name evidence="2" type="ordered locus">Clocel_4355</name>
</gene>
<dbReference type="GO" id="GO:0016787">
    <property type="term" value="F:hydrolase activity"/>
    <property type="evidence" value="ECO:0007669"/>
    <property type="project" value="UniProtKB-KW"/>
</dbReference>
<keyword evidence="2" id="KW-0378">Hydrolase</keyword>
<dbReference type="CDD" id="cd00077">
    <property type="entry name" value="HDc"/>
    <property type="match status" value="1"/>
</dbReference>
<evidence type="ECO:0000259" key="1">
    <source>
        <dbReference type="PROSITE" id="PS51832"/>
    </source>
</evidence>
<dbReference type="PANTHER" id="PTHR43155:SF2">
    <property type="entry name" value="CYCLIC DI-GMP PHOSPHODIESTERASE PA4108"/>
    <property type="match status" value="1"/>
</dbReference>
<dbReference type="AlphaFoldDB" id="D9SPB0"/>
<dbReference type="OrthoDB" id="9804747at2"/>
<dbReference type="EMBL" id="CP002160">
    <property type="protein sequence ID" value="ADL54012.1"/>
    <property type="molecule type" value="Genomic_DNA"/>
</dbReference>
<proteinExistence type="predicted"/>
<feature type="domain" description="HD-GYP" evidence="1">
    <location>
        <begin position="104"/>
        <end position="300"/>
    </location>
</feature>
<keyword evidence="3" id="KW-1185">Reference proteome</keyword>
<dbReference type="InterPro" id="IPR037522">
    <property type="entry name" value="HD_GYP_dom"/>
</dbReference>
<dbReference type="HOGENOM" id="CLU_000445_92_1_9"/>
<dbReference type="Gene3D" id="1.10.3210.10">
    <property type="entry name" value="Hypothetical protein af1432"/>
    <property type="match status" value="1"/>
</dbReference>
<dbReference type="STRING" id="573061.Clocel_4355"/>
<accession>D9SPB0</accession>
<evidence type="ECO:0000313" key="2">
    <source>
        <dbReference type="EMBL" id="ADL54012.1"/>
    </source>
</evidence>
<protein>
    <submittedName>
        <fullName evidence="2">Metal dependent phosphohydrolase</fullName>
    </submittedName>
</protein>
<evidence type="ECO:0000313" key="3">
    <source>
        <dbReference type="Proteomes" id="UP000002730"/>
    </source>
</evidence>
<dbReference type="Proteomes" id="UP000002730">
    <property type="component" value="Chromosome"/>
</dbReference>
<sequence length="354" mass="39702">MKLVFLSNLIGNEILAKDIHDPQGATLLKAGTKITKTYISTLKGLGTFFIYVEDNGSQEAKEDLKLKGIKDSVLETLPKTFDNISVRDFTATKQAVESIDNITEYIYHEGTLNTNLYELKTYDNYTYIHGIDTAMMAIFLGTKLRFDKDTLIELGLSALLHNIGNLKISHDILYKQSKLSTDEFDEIKKHTKYSREILESAGCFSNRIIAGAAHHHEKFDGTGYPYGLTGSYISLFGRIISLCSTFTAVSSDRPYRKRFEPNDAYELILSRSGTHFDPRLVQLFKSTFSIYPLGSMVQLSNGDQGYVVRQNPNFPDKPVVSIVRLDQGNKTVSSHEINLAQTINVVITKALESI</sequence>
<dbReference type="PANTHER" id="PTHR43155">
    <property type="entry name" value="CYCLIC DI-GMP PHOSPHODIESTERASE PA4108-RELATED"/>
    <property type="match status" value="1"/>
</dbReference>
<name>D9SPB0_CLOC7</name>
<dbReference type="Pfam" id="PF13487">
    <property type="entry name" value="HD_5"/>
    <property type="match status" value="1"/>
</dbReference>